<proteinExistence type="predicted"/>
<dbReference type="PANTHER" id="PTHR43877:SF2">
    <property type="entry name" value="AMINOALKYLPHOSPHONATE N-ACETYLTRANSFERASE-RELATED"/>
    <property type="match status" value="1"/>
</dbReference>
<dbReference type="EMBL" id="JAVIDA010000028">
    <property type="protein sequence ID" value="MDQ9072900.1"/>
    <property type="molecule type" value="Genomic_DNA"/>
</dbReference>
<dbReference type="PANTHER" id="PTHR43877">
    <property type="entry name" value="AMINOALKYLPHOSPHONATE N-ACETYLTRANSFERASE-RELATED-RELATED"/>
    <property type="match status" value="1"/>
</dbReference>
<dbReference type="Proteomes" id="UP001243195">
    <property type="component" value="Unassembled WGS sequence"/>
</dbReference>
<comment type="caution">
    <text evidence="4">The sequence shown here is derived from an EMBL/GenBank/DDBJ whole genome shotgun (WGS) entry which is preliminary data.</text>
</comment>
<dbReference type="RefSeq" id="WP_308957087.1">
    <property type="nucleotide sequence ID" value="NZ_JAVICY010000031.1"/>
</dbReference>
<dbReference type="AlphaFoldDB" id="A0AAW8JKR9"/>
<dbReference type="InterPro" id="IPR050832">
    <property type="entry name" value="Bact_Acetyltransf"/>
</dbReference>
<accession>A0AAW8JKR9</accession>
<keyword evidence="1" id="KW-0808">Transferase</keyword>
<dbReference type="InterPro" id="IPR000182">
    <property type="entry name" value="GNAT_dom"/>
</dbReference>
<evidence type="ECO:0000313" key="4">
    <source>
        <dbReference type="EMBL" id="MDQ9072900.1"/>
    </source>
</evidence>
<dbReference type="PROSITE" id="PS51186">
    <property type="entry name" value="GNAT"/>
    <property type="match status" value="1"/>
</dbReference>
<gene>
    <name evidence="4" type="ORF">RFH51_15690</name>
</gene>
<reference evidence="4" key="1">
    <citation type="submission" date="2023-08" db="EMBL/GenBank/DDBJ databases">
        <title>Emergence of clinically-relevant ST2 carbapenem-resistant Acinetobacter baumannii strains in hospital sewages in Zhejiang, East of China.</title>
        <authorList>
            <person name="Kaichao C."/>
            <person name="Zhang R."/>
        </authorList>
    </citation>
    <scope>NUCLEOTIDE SEQUENCE</scope>
    <source>
        <strain evidence="4">M-SY-60</strain>
    </source>
</reference>
<dbReference type="Gene3D" id="3.40.630.30">
    <property type="match status" value="1"/>
</dbReference>
<dbReference type="Pfam" id="PF00583">
    <property type="entry name" value="Acetyltransf_1"/>
    <property type="match status" value="1"/>
</dbReference>
<dbReference type="CDD" id="cd04301">
    <property type="entry name" value="NAT_SF"/>
    <property type="match status" value="1"/>
</dbReference>
<feature type="domain" description="N-acetyltransferase" evidence="3">
    <location>
        <begin position="3"/>
        <end position="143"/>
    </location>
</feature>
<name>A0AAW8JKR9_9GAMM</name>
<dbReference type="GO" id="GO:0016747">
    <property type="term" value="F:acyltransferase activity, transferring groups other than amino-acyl groups"/>
    <property type="evidence" value="ECO:0007669"/>
    <property type="project" value="InterPro"/>
</dbReference>
<evidence type="ECO:0000313" key="5">
    <source>
        <dbReference type="Proteomes" id="UP001243195"/>
    </source>
</evidence>
<evidence type="ECO:0000256" key="2">
    <source>
        <dbReference type="ARBA" id="ARBA00023315"/>
    </source>
</evidence>
<organism evidence="4 5">
    <name type="scientific">Acinetobacter gerneri</name>
    <dbReference type="NCBI Taxonomy" id="202952"/>
    <lineage>
        <taxon>Bacteria</taxon>
        <taxon>Pseudomonadati</taxon>
        <taxon>Pseudomonadota</taxon>
        <taxon>Gammaproteobacteria</taxon>
        <taxon>Moraxellales</taxon>
        <taxon>Moraxellaceae</taxon>
        <taxon>Acinetobacter</taxon>
    </lineage>
</organism>
<protein>
    <submittedName>
        <fullName evidence="4">GNAT family N-acetyltransferase</fullName>
    </submittedName>
</protein>
<keyword evidence="2" id="KW-0012">Acyltransferase</keyword>
<dbReference type="InterPro" id="IPR016181">
    <property type="entry name" value="Acyl_CoA_acyltransferase"/>
</dbReference>
<dbReference type="SUPFAM" id="SSF55729">
    <property type="entry name" value="Acyl-CoA N-acyltransferases (Nat)"/>
    <property type="match status" value="1"/>
</dbReference>
<sequence>MQITLREIRQTDQTRVSELLTELGYQNTGNFMAQRIAQILDHPDEYCYVAENEGQIVGMISVSIILQIALSGDFARISYLVIDEKYRGLGIGHLLEEKCLEVAKLRKCVRIELHCHERRKSAHQFYYALGYAESPKYLYRDIM</sequence>
<evidence type="ECO:0000256" key="1">
    <source>
        <dbReference type="ARBA" id="ARBA00022679"/>
    </source>
</evidence>
<evidence type="ECO:0000259" key="3">
    <source>
        <dbReference type="PROSITE" id="PS51186"/>
    </source>
</evidence>